<evidence type="ECO:0000313" key="3">
    <source>
        <dbReference type="Ensembl" id="ENSPSMP00000031694.1"/>
    </source>
</evidence>
<dbReference type="GO" id="GO:0005634">
    <property type="term" value="C:nucleus"/>
    <property type="evidence" value="ECO:0007669"/>
    <property type="project" value="TreeGrafter"/>
</dbReference>
<proteinExistence type="inferred from homology"/>
<dbReference type="InterPro" id="IPR025946">
    <property type="entry name" value="CABIT_dom"/>
</dbReference>
<dbReference type="GeneTree" id="ENSGT00530000063770"/>
<evidence type="ECO:0000313" key="4">
    <source>
        <dbReference type="Proteomes" id="UP000694414"/>
    </source>
</evidence>
<feature type="domain" description="CABIT" evidence="2">
    <location>
        <begin position="18"/>
        <end position="68"/>
    </location>
</feature>
<reference evidence="3" key="2">
    <citation type="submission" date="2025-09" db="UniProtKB">
        <authorList>
            <consortium name="Ensembl"/>
        </authorList>
    </citation>
    <scope>IDENTIFICATION</scope>
</reference>
<dbReference type="PANTHER" id="PTHR15215">
    <property type="entry name" value="CABIT DOMAIN-CONTAINING PROTEIN"/>
    <property type="match status" value="1"/>
</dbReference>
<dbReference type="Pfam" id="PF12736">
    <property type="entry name" value="CABIT"/>
    <property type="match status" value="1"/>
</dbReference>
<dbReference type="AlphaFoldDB" id="A0A8C9AMU0"/>
<dbReference type="Proteomes" id="UP000694414">
    <property type="component" value="Unplaced"/>
</dbReference>
<protein>
    <submittedName>
        <fullName evidence="3">Thymocyte selection associated family member 2</fullName>
    </submittedName>
</protein>
<accession>A0A8C9AMU0</accession>
<dbReference type="InterPro" id="IPR039671">
    <property type="entry name" value="THEMIS"/>
</dbReference>
<comment type="similarity">
    <text evidence="1">Belongs to the themis family.</text>
</comment>
<evidence type="ECO:0000259" key="2">
    <source>
        <dbReference type="Pfam" id="PF12736"/>
    </source>
</evidence>
<dbReference type="Ensembl" id="ENSPSMT00000036583.1">
    <property type="protein sequence ID" value="ENSPSMP00000031694.1"/>
    <property type="gene ID" value="ENSPSMG00000021997.1"/>
</dbReference>
<evidence type="ECO:0000256" key="1">
    <source>
        <dbReference type="ARBA" id="ARBA00006414"/>
    </source>
</evidence>
<dbReference type="PANTHER" id="PTHR15215:SF2">
    <property type="entry name" value="PROTEIN THEMIS2"/>
    <property type="match status" value="1"/>
</dbReference>
<name>A0A8C9AMU0_PROSS</name>
<keyword evidence="4" id="KW-1185">Reference proteome</keyword>
<dbReference type="GO" id="GO:0050852">
    <property type="term" value="P:T cell receptor signaling pathway"/>
    <property type="evidence" value="ECO:0007669"/>
    <property type="project" value="TreeGrafter"/>
</dbReference>
<sequence>MEAVPLQDFVRALDPASLPRVLRVCSGVYFEGSIYEISGNECCLSTGDLIKVTQVHLQKVVCENPGTGQTMELAPNFQVFSSLRTAGTPSAAQTQGEDLARVHQGQLEHVQQDSCQQGPQAHQVQNAGCR</sequence>
<organism evidence="3 4">
    <name type="scientific">Prolemur simus</name>
    <name type="common">Greater bamboo lemur</name>
    <name type="synonym">Hapalemur simus</name>
    <dbReference type="NCBI Taxonomy" id="1328070"/>
    <lineage>
        <taxon>Eukaryota</taxon>
        <taxon>Metazoa</taxon>
        <taxon>Chordata</taxon>
        <taxon>Craniata</taxon>
        <taxon>Vertebrata</taxon>
        <taxon>Euteleostomi</taxon>
        <taxon>Mammalia</taxon>
        <taxon>Eutheria</taxon>
        <taxon>Euarchontoglires</taxon>
        <taxon>Primates</taxon>
        <taxon>Strepsirrhini</taxon>
        <taxon>Lemuriformes</taxon>
        <taxon>Lemuridae</taxon>
        <taxon>Prolemur</taxon>
    </lineage>
</organism>
<reference evidence="3" key="1">
    <citation type="submission" date="2025-08" db="UniProtKB">
        <authorList>
            <consortium name="Ensembl"/>
        </authorList>
    </citation>
    <scope>IDENTIFICATION</scope>
</reference>
<dbReference type="GO" id="GO:0005737">
    <property type="term" value="C:cytoplasm"/>
    <property type="evidence" value="ECO:0007669"/>
    <property type="project" value="TreeGrafter"/>
</dbReference>
<gene>
    <name evidence="3" type="primary">THEMIS2</name>
</gene>